<keyword evidence="2" id="KW-0325">Glycoprotein</keyword>
<reference evidence="4" key="1">
    <citation type="submission" date="2014-03" db="EMBL/GenBank/DDBJ databases">
        <title>The sialotranscriptome of Amblyomma triste, Amblyomma parvum and Amblyomma cajennense ticks, uncovered by 454-based RNA-seq.</title>
        <authorList>
            <person name="Garcia G.R."/>
            <person name="Gardinassi L.G."/>
            <person name="Ribeiro J.M."/>
            <person name="Anatriello E."/>
            <person name="Ferreira B.R."/>
            <person name="Moreira H.N."/>
            <person name="Mafra C."/>
            <person name="Olegario M.M."/>
            <person name="Szabo P.J."/>
            <person name="Miranda-Santos I.K."/>
            <person name="Maruyama S.R."/>
        </authorList>
    </citation>
    <scope>NUCLEOTIDE SEQUENCE</scope>
    <source>
        <strain evidence="4">Uberlandia</strain>
        <tissue evidence="4">Salivary glands</tissue>
    </source>
</reference>
<protein>
    <submittedName>
        <fullName evidence="4">Putative tpa exp: secreted protein</fullName>
    </submittedName>
</protein>
<dbReference type="EMBL" id="GBBK01000602">
    <property type="protein sequence ID" value="JAC23880.1"/>
    <property type="molecule type" value="mRNA"/>
</dbReference>
<dbReference type="InterPro" id="IPR045860">
    <property type="entry name" value="Snake_toxin-like_sf"/>
</dbReference>
<name>A0A023FT47_AMBCJ</name>
<feature type="chain" id="PRO_5001515968" evidence="3">
    <location>
        <begin position="30"/>
        <end position="145"/>
    </location>
</feature>
<dbReference type="InterPro" id="IPR031424">
    <property type="entry name" value="QVR-like"/>
</dbReference>
<proteinExistence type="evidence at transcript level"/>
<dbReference type="GO" id="GO:0032222">
    <property type="term" value="P:regulation of synaptic transmission, cholinergic"/>
    <property type="evidence" value="ECO:0007669"/>
    <property type="project" value="InterPro"/>
</dbReference>
<dbReference type="Pfam" id="PF17064">
    <property type="entry name" value="QVR"/>
    <property type="match status" value="1"/>
</dbReference>
<dbReference type="PANTHER" id="PTHR33562">
    <property type="entry name" value="ATILLA, ISOFORM B-RELATED-RELATED"/>
    <property type="match status" value="1"/>
</dbReference>
<dbReference type="GO" id="GO:0030431">
    <property type="term" value="P:sleep"/>
    <property type="evidence" value="ECO:0007669"/>
    <property type="project" value="InterPro"/>
</dbReference>
<sequence length="145" mass="15292">MAPQLQPAALAAAAAFFLTLATLPSTTTAIECYQCSSALNPECENNPSKDMLANCSDQSKGSKFTACRKIDENVDFEVNGLPAVKRVVRQCAVEGEPDRPCYYKAGYGGRVNVCHCFEDRCNSASLPAAAASLAVAGVLLALRVA</sequence>
<dbReference type="SUPFAM" id="SSF57302">
    <property type="entry name" value="Snake toxin-like"/>
    <property type="match status" value="1"/>
</dbReference>
<dbReference type="AlphaFoldDB" id="A0A023FT47"/>
<feature type="signal peptide" evidence="3">
    <location>
        <begin position="1"/>
        <end position="29"/>
    </location>
</feature>
<organism evidence="4">
    <name type="scientific">Amblyomma cajennense</name>
    <name type="common">Cayenne tick</name>
    <name type="synonym">Acarus cajennensis</name>
    <dbReference type="NCBI Taxonomy" id="34607"/>
    <lineage>
        <taxon>Eukaryota</taxon>
        <taxon>Metazoa</taxon>
        <taxon>Ecdysozoa</taxon>
        <taxon>Arthropoda</taxon>
        <taxon>Chelicerata</taxon>
        <taxon>Arachnida</taxon>
        <taxon>Acari</taxon>
        <taxon>Parasitiformes</taxon>
        <taxon>Ixodida</taxon>
        <taxon>Ixodoidea</taxon>
        <taxon>Ixodidae</taxon>
        <taxon>Amblyomminae</taxon>
        <taxon>Amblyomma</taxon>
    </lineage>
</organism>
<evidence type="ECO:0000256" key="3">
    <source>
        <dbReference type="SAM" id="SignalP"/>
    </source>
</evidence>
<dbReference type="InterPro" id="IPR050975">
    <property type="entry name" value="Sleep_regulator"/>
</dbReference>
<dbReference type="PANTHER" id="PTHR33562:SF2">
    <property type="entry name" value="PROTEIN QUIVER"/>
    <property type="match status" value="1"/>
</dbReference>
<evidence type="ECO:0000256" key="1">
    <source>
        <dbReference type="ARBA" id="ARBA00022729"/>
    </source>
</evidence>
<evidence type="ECO:0000256" key="2">
    <source>
        <dbReference type="ARBA" id="ARBA00023180"/>
    </source>
</evidence>
<accession>A0A023FT47</accession>
<keyword evidence="1 3" id="KW-0732">Signal</keyword>
<evidence type="ECO:0000313" key="4">
    <source>
        <dbReference type="EMBL" id="JAC23880.1"/>
    </source>
</evidence>